<organism evidence="1 3">
    <name type="scientific">Medicago truncatula</name>
    <name type="common">Barrel medic</name>
    <name type="synonym">Medicago tribuloides</name>
    <dbReference type="NCBI Taxonomy" id="3880"/>
    <lineage>
        <taxon>Eukaryota</taxon>
        <taxon>Viridiplantae</taxon>
        <taxon>Streptophyta</taxon>
        <taxon>Embryophyta</taxon>
        <taxon>Tracheophyta</taxon>
        <taxon>Spermatophyta</taxon>
        <taxon>Magnoliopsida</taxon>
        <taxon>eudicotyledons</taxon>
        <taxon>Gunneridae</taxon>
        <taxon>Pentapetalae</taxon>
        <taxon>rosids</taxon>
        <taxon>fabids</taxon>
        <taxon>Fabales</taxon>
        <taxon>Fabaceae</taxon>
        <taxon>Papilionoideae</taxon>
        <taxon>50 kb inversion clade</taxon>
        <taxon>NPAAA clade</taxon>
        <taxon>Hologalegina</taxon>
        <taxon>IRL clade</taxon>
        <taxon>Trifolieae</taxon>
        <taxon>Medicago</taxon>
    </lineage>
</organism>
<gene>
    <name evidence="1" type="ordered locus">MTR_2g099115</name>
</gene>
<dbReference type="EMBL" id="CM001218">
    <property type="protein sequence ID" value="KEH39490.1"/>
    <property type="molecule type" value="Genomic_DNA"/>
</dbReference>
<reference evidence="1 3" key="1">
    <citation type="journal article" date="2011" name="Nature">
        <title>The Medicago genome provides insight into the evolution of rhizobial symbioses.</title>
        <authorList>
            <person name="Young N.D."/>
            <person name="Debelle F."/>
            <person name="Oldroyd G.E."/>
            <person name="Geurts R."/>
            <person name="Cannon S.B."/>
            <person name="Udvardi M.K."/>
            <person name="Benedito V.A."/>
            <person name="Mayer K.F."/>
            <person name="Gouzy J."/>
            <person name="Schoof H."/>
            <person name="Van de Peer Y."/>
            <person name="Proost S."/>
            <person name="Cook D.R."/>
            <person name="Meyers B.C."/>
            <person name="Spannagl M."/>
            <person name="Cheung F."/>
            <person name="De Mita S."/>
            <person name="Krishnakumar V."/>
            <person name="Gundlach H."/>
            <person name="Zhou S."/>
            <person name="Mudge J."/>
            <person name="Bharti A.K."/>
            <person name="Murray J.D."/>
            <person name="Naoumkina M.A."/>
            <person name="Rosen B."/>
            <person name="Silverstein K.A."/>
            <person name="Tang H."/>
            <person name="Rombauts S."/>
            <person name="Zhao P.X."/>
            <person name="Zhou P."/>
            <person name="Barbe V."/>
            <person name="Bardou P."/>
            <person name="Bechner M."/>
            <person name="Bellec A."/>
            <person name="Berger A."/>
            <person name="Berges H."/>
            <person name="Bidwell S."/>
            <person name="Bisseling T."/>
            <person name="Choisne N."/>
            <person name="Couloux A."/>
            <person name="Denny R."/>
            <person name="Deshpande S."/>
            <person name="Dai X."/>
            <person name="Doyle J.J."/>
            <person name="Dudez A.M."/>
            <person name="Farmer A.D."/>
            <person name="Fouteau S."/>
            <person name="Franken C."/>
            <person name="Gibelin C."/>
            <person name="Gish J."/>
            <person name="Goldstein S."/>
            <person name="Gonzalez A.J."/>
            <person name="Green P.J."/>
            <person name="Hallab A."/>
            <person name="Hartog M."/>
            <person name="Hua A."/>
            <person name="Humphray S.J."/>
            <person name="Jeong D.H."/>
            <person name="Jing Y."/>
            <person name="Jocker A."/>
            <person name="Kenton S.M."/>
            <person name="Kim D.J."/>
            <person name="Klee K."/>
            <person name="Lai H."/>
            <person name="Lang C."/>
            <person name="Lin S."/>
            <person name="Macmil S.L."/>
            <person name="Magdelenat G."/>
            <person name="Matthews L."/>
            <person name="McCorrison J."/>
            <person name="Monaghan E.L."/>
            <person name="Mun J.H."/>
            <person name="Najar F.Z."/>
            <person name="Nicholson C."/>
            <person name="Noirot C."/>
            <person name="O'Bleness M."/>
            <person name="Paule C.R."/>
            <person name="Poulain J."/>
            <person name="Prion F."/>
            <person name="Qin B."/>
            <person name="Qu C."/>
            <person name="Retzel E.F."/>
            <person name="Riddle C."/>
            <person name="Sallet E."/>
            <person name="Samain S."/>
            <person name="Samson N."/>
            <person name="Sanders I."/>
            <person name="Saurat O."/>
            <person name="Scarpelli C."/>
            <person name="Schiex T."/>
            <person name="Segurens B."/>
            <person name="Severin A.J."/>
            <person name="Sherrier D.J."/>
            <person name="Shi R."/>
            <person name="Sims S."/>
            <person name="Singer S.R."/>
            <person name="Sinharoy S."/>
            <person name="Sterck L."/>
            <person name="Viollet A."/>
            <person name="Wang B.B."/>
            <person name="Wang K."/>
            <person name="Wang M."/>
            <person name="Wang X."/>
            <person name="Warfsmann J."/>
            <person name="Weissenbach J."/>
            <person name="White D.D."/>
            <person name="White J.D."/>
            <person name="Wiley G.B."/>
            <person name="Wincker P."/>
            <person name="Xing Y."/>
            <person name="Yang L."/>
            <person name="Yao Z."/>
            <person name="Ying F."/>
            <person name="Zhai J."/>
            <person name="Zhou L."/>
            <person name="Zuber A."/>
            <person name="Denarie J."/>
            <person name="Dixon R.A."/>
            <person name="May G.D."/>
            <person name="Schwartz D.C."/>
            <person name="Rogers J."/>
            <person name="Quetier F."/>
            <person name="Town C.D."/>
            <person name="Roe B.A."/>
        </authorList>
    </citation>
    <scope>NUCLEOTIDE SEQUENCE [LARGE SCALE GENOMIC DNA]</scope>
    <source>
        <strain evidence="1">A17</strain>
        <strain evidence="2 3">cv. Jemalong A17</strain>
    </source>
</reference>
<sequence>MTFTYLIIKVFASKPLSDMELSINCNGLRLPINLQATDLNPVRIGSTMSVEIILKPPDPLVTTERVVVLVYHKVQHCVRIEVKATKPLMLDNAREVIDKMVKIVNIFALGCPFRPFRQDKEDVVYHN</sequence>
<name>A0A072VMY5_MEDTR</name>
<protein>
    <submittedName>
        <fullName evidence="1 2">Uncharacterized protein</fullName>
    </submittedName>
</protein>
<dbReference type="EnsemblPlants" id="KEH39490">
    <property type="protein sequence ID" value="KEH39490"/>
    <property type="gene ID" value="MTR_2g099115"/>
</dbReference>
<dbReference type="AlphaFoldDB" id="A0A072VMY5"/>
<proteinExistence type="predicted"/>
<evidence type="ECO:0000313" key="1">
    <source>
        <dbReference type="EMBL" id="KEH39490.1"/>
    </source>
</evidence>
<reference evidence="2" key="3">
    <citation type="submission" date="2015-04" db="UniProtKB">
        <authorList>
            <consortium name="EnsemblPlants"/>
        </authorList>
    </citation>
    <scope>IDENTIFICATION</scope>
    <source>
        <strain evidence="2">cv. Jemalong A17</strain>
    </source>
</reference>
<evidence type="ECO:0000313" key="2">
    <source>
        <dbReference type="EnsemblPlants" id="KEH39490"/>
    </source>
</evidence>
<evidence type="ECO:0000313" key="3">
    <source>
        <dbReference type="Proteomes" id="UP000002051"/>
    </source>
</evidence>
<dbReference type="Proteomes" id="UP000002051">
    <property type="component" value="Chromosome 2"/>
</dbReference>
<dbReference type="HOGENOM" id="CLU_1973790_0_0_1"/>
<accession>A0A072VMY5</accession>
<keyword evidence="3" id="KW-1185">Reference proteome</keyword>
<reference evidence="1 3" key="2">
    <citation type="journal article" date="2014" name="BMC Genomics">
        <title>An improved genome release (version Mt4.0) for the model legume Medicago truncatula.</title>
        <authorList>
            <person name="Tang H."/>
            <person name="Krishnakumar V."/>
            <person name="Bidwell S."/>
            <person name="Rosen B."/>
            <person name="Chan A."/>
            <person name="Zhou S."/>
            <person name="Gentzbittel L."/>
            <person name="Childs K.L."/>
            <person name="Yandell M."/>
            <person name="Gundlach H."/>
            <person name="Mayer K.F."/>
            <person name="Schwartz D.C."/>
            <person name="Town C.D."/>
        </authorList>
    </citation>
    <scope>GENOME REANNOTATION</scope>
    <source>
        <strain evidence="1">A17</strain>
        <strain evidence="2 3">cv. Jemalong A17</strain>
    </source>
</reference>